<proteinExistence type="predicted"/>
<protein>
    <submittedName>
        <fullName evidence="1">ABC-type phosphate/phosphonate transport system substrate-binding protein</fullName>
    </submittedName>
</protein>
<dbReference type="Gene3D" id="3.40.190.10">
    <property type="entry name" value="Periplasmic binding protein-like II"/>
    <property type="match status" value="1"/>
</dbReference>
<dbReference type="SUPFAM" id="SSF53850">
    <property type="entry name" value="Periplasmic binding protein-like II"/>
    <property type="match status" value="1"/>
</dbReference>
<dbReference type="PANTHER" id="PTHR35841">
    <property type="entry name" value="PHOSPHONATES-BINDING PERIPLASMIC PROTEIN"/>
    <property type="match status" value="1"/>
</dbReference>
<evidence type="ECO:0000313" key="1">
    <source>
        <dbReference type="EMBL" id="TWF54483.1"/>
    </source>
</evidence>
<dbReference type="Pfam" id="PF12974">
    <property type="entry name" value="Phosphonate-bd"/>
    <property type="match status" value="1"/>
</dbReference>
<accession>A0A561QVT8</accession>
<reference evidence="1 2" key="1">
    <citation type="submission" date="2019-06" db="EMBL/GenBank/DDBJ databases">
        <title>Sorghum-associated microbial communities from plants grown in Nebraska, USA.</title>
        <authorList>
            <person name="Schachtman D."/>
        </authorList>
    </citation>
    <scope>NUCLEOTIDE SEQUENCE [LARGE SCALE GENOMIC DNA]</scope>
    <source>
        <strain evidence="1 2">1225</strain>
    </source>
</reference>
<name>A0A561QVT8_9HYPH</name>
<evidence type="ECO:0000313" key="2">
    <source>
        <dbReference type="Proteomes" id="UP000320653"/>
    </source>
</evidence>
<gene>
    <name evidence="1" type="ORF">FHW37_103350</name>
</gene>
<dbReference type="EMBL" id="VIWP01000003">
    <property type="protein sequence ID" value="TWF54483.1"/>
    <property type="molecule type" value="Genomic_DNA"/>
</dbReference>
<organism evidence="1 2">
    <name type="scientific">Neorhizobium alkalisoli</name>
    <dbReference type="NCBI Taxonomy" id="528178"/>
    <lineage>
        <taxon>Bacteria</taxon>
        <taxon>Pseudomonadati</taxon>
        <taxon>Pseudomonadota</taxon>
        <taxon>Alphaproteobacteria</taxon>
        <taxon>Hyphomicrobiales</taxon>
        <taxon>Rhizobiaceae</taxon>
        <taxon>Rhizobium/Agrobacterium group</taxon>
        <taxon>Neorhizobium</taxon>
    </lineage>
</organism>
<dbReference type="Proteomes" id="UP000320653">
    <property type="component" value="Unassembled WGS sequence"/>
</dbReference>
<dbReference type="AlphaFoldDB" id="A0A561QVT8"/>
<keyword evidence="2" id="KW-1185">Reference proteome</keyword>
<dbReference type="PANTHER" id="PTHR35841:SF1">
    <property type="entry name" value="PHOSPHONATES-BINDING PERIPLASMIC PROTEIN"/>
    <property type="match status" value="1"/>
</dbReference>
<dbReference type="OrthoDB" id="7353682at2"/>
<sequence>MRLASLAMYVAPKPVEEATDAFWAFIRDYLRQAGLADVPDMIDRSVAYDHAWARPDLLLSQICGHPYAATFRDRVRLIATPCYSYRGCDGPNTRSLIIMRKDAGYTSLADLRGRVAAVNSFESNSGTNVFRAAIAPFANGQKFFDRVFEAGAHVASIAAVSEGRADCAAIDCVTFGHLNRFAPQLLDRVTVLDETPSGPGLAMITAISTSDDDVAVLRAALFAALSEPALADVRDTLALVGFEVLSDADYEALLDLERQAAALGYPELA</sequence>
<comment type="caution">
    <text evidence="1">The sequence shown here is derived from an EMBL/GenBank/DDBJ whole genome shotgun (WGS) entry which is preliminary data.</text>
</comment>